<dbReference type="Proteomes" id="UP000255036">
    <property type="component" value="Unassembled WGS sequence"/>
</dbReference>
<dbReference type="GO" id="GO:0047355">
    <property type="term" value="F:CDP-glycerol glycerophosphotransferase activity"/>
    <property type="evidence" value="ECO:0007669"/>
    <property type="project" value="InterPro"/>
</dbReference>
<name>A0A371ARC2_9FIRM</name>
<gene>
    <name evidence="7" type="ORF">DWV06_16320</name>
</gene>
<accession>A0A371ARC2</accession>
<evidence type="ECO:0000256" key="3">
    <source>
        <dbReference type="ARBA" id="ARBA00022475"/>
    </source>
</evidence>
<evidence type="ECO:0000256" key="6">
    <source>
        <dbReference type="ARBA" id="ARBA00023136"/>
    </source>
</evidence>
<dbReference type="AlphaFoldDB" id="A0A371ARC2"/>
<dbReference type="InterPro" id="IPR007554">
    <property type="entry name" value="Glycerophosphate_synth"/>
</dbReference>
<sequence length="391" mass="45852">MKKYLMSIVKYCKPIYRIYYYAGSFFLNILKKFIRTEENLILFVSFGGKKFDDSPRAIYEGMLQDKRFEKYDLVWAFQNPEKFSVPKGRMIKADTLKYFVTALKARCWITNSSIERGLGFTGKHTFFYNTWHGTPIKKMGTDIGEDNTSFRSKNTWNMDVLTCQSQYEAEIFSRVFEIDLKKCVKCGLPRNDVLAYVTEEQKREMKAKLGIPNGKKVILYAPTFREYEKNEALKCVFKAPVCFADWKKELEEEWVILLRVHYEALQSMDLEGVNGFVYDVSAYPFLNDLMIASDILISDYSSIFFDYAILGQPMLCYAYDYKEYTKKRGLYFDIRKELPGGSITEEQLLKLVKNMPSKEALESTRNFKNKYVENYGKATETSLNIIYERIK</sequence>
<keyword evidence="5" id="KW-0777">Teichoic acid biosynthesis</keyword>
<comment type="caution">
    <text evidence="7">The sequence shown here is derived from an EMBL/GenBank/DDBJ whole genome shotgun (WGS) entry which is preliminary data.</text>
</comment>
<comment type="subcellular location">
    <subcellularLocation>
        <location evidence="1">Cell membrane</location>
        <topology evidence="1">Peripheral membrane protein</topology>
    </subcellularLocation>
</comment>
<keyword evidence="3" id="KW-1003">Cell membrane</keyword>
<dbReference type="RefSeq" id="WP_115483261.1">
    <property type="nucleotide sequence ID" value="NZ_QRCT01000050.1"/>
</dbReference>
<keyword evidence="4 7" id="KW-0808">Transferase</keyword>
<proteinExistence type="inferred from homology"/>
<dbReference type="SUPFAM" id="SSF53756">
    <property type="entry name" value="UDP-Glycosyltransferase/glycogen phosphorylase"/>
    <property type="match status" value="1"/>
</dbReference>
<dbReference type="PANTHER" id="PTHR37316">
    <property type="entry name" value="TEICHOIC ACID GLYCEROL-PHOSPHATE PRIMASE"/>
    <property type="match status" value="1"/>
</dbReference>
<evidence type="ECO:0000256" key="5">
    <source>
        <dbReference type="ARBA" id="ARBA00022944"/>
    </source>
</evidence>
<dbReference type="OrthoDB" id="9807097at2"/>
<keyword evidence="6" id="KW-0472">Membrane</keyword>
<evidence type="ECO:0000256" key="4">
    <source>
        <dbReference type="ARBA" id="ARBA00022679"/>
    </source>
</evidence>
<dbReference type="GO" id="GO:0005886">
    <property type="term" value="C:plasma membrane"/>
    <property type="evidence" value="ECO:0007669"/>
    <property type="project" value="UniProtKB-SubCell"/>
</dbReference>
<protein>
    <submittedName>
        <fullName evidence="7">CDP-glycerol--poly(Glycerophosphate) glycerophosphotransferase</fullName>
    </submittedName>
</protein>
<dbReference type="InterPro" id="IPR051612">
    <property type="entry name" value="Teichoic_Acid_Biosynth"/>
</dbReference>
<dbReference type="InterPro" id="IPR043148">
    <property type="entry name" value="TagF_C"/>
</dbReference>
<comment type="similarity">
    <text evidence="2">Belongs to the CDP-glycerol glycerophosphotransferase family.</text>
</comment>
<evidence type="ECO:0000313" key="7">
    <source>
        <dbReference type="EMBL" id="RDU22094.1"/>
    </source>
</evidence>
<organism evidence="7 8">
    <name type="scientific">Anaerosacchariphilus polymeriproducens</name>
    <dbReference type="NCBI Taxonomy" id="1812858"/>
    <lineage>
        <taxon>Bacteria</taxon>
        <taxon>Bacillati</taxon>
        <taxon>Bacillota</taxon>
        <taxon>Clostridia</taxon>
        <taxon>Lachnospirales</taxon>
        <taxon>Lachnospiraceae</taxon>
        <taxon>Anaerosacchariphilus</taxon>
    </lineage>
</organism>
<keyword evidence="8" id="KW-1185">Reference proteome</keyword>
<dbReference type="GO" id="GO:0019350">
    <property type="term" value="P:teichoic acid biosynthetic process"/>
    <property type="evidence" value="ECO:0007669"/>
    <property type="project" value="UniProtKB-KW"/>
</dbReference>
<dbReference type="InterPro" id="IPR043149">
    <property type="entry name" value="TagF_N"/>
</dbReference>
<dbReference type="Pfam" id="PF04464">
    <property type="entry name" value="Glyphos_transf"/>
    <property type="match status" value="1"/>
</dbReference>
<evidence type="ECO:0000313" key="8">
    <source>
        <dbReference type="Proteomes" id="UP000255036"/>
    </source>
</evidence>
<dbReference type="PANTHER" id="PTHR37316:SF3">
    <property type="entry name" value="TEICHOIC ACID GLYCEROL-PHOSPHATE TRANSFERASE"/>
    <property type="match status" value="1"/>
</dbReference>
<reference evidence="7 8" key="1">
    <citation type="submission" date="2018-07" db="EMBL/GenBank/DDBJ databases">
        <title>Anaerosacharophilus polymeroproducens gen. nov. sp. nov., an anaerobic bacterium isolated from salt field.</title>
        <authorList>
            <person name="Kim W."/>
            <person name="Yang S.-H."/>
            <person name="Oh J."/>
            <person name="Lee J.-H."/>
            <person name="Kwon K.K."/>
        </authorList>
    </citation>
    <scope>NUCLEOTIDE SEQUENCE [LARGE SCALE GENOMIC DNA]</scope>
    <source>
        <strain evidence="7 8">MCWD5</strain>
    </source>
</reference>
<dbReference type="Gene3D" id="3.40.50.11820">
    <property type="match status" value="1"/>
</dbReference>
<dbReference type="EMBL" id="QRCT01000050">
    <property type="protein sequence ID" value="RDU22094.1"/>
    <property type="molecule type" value="Genomic_DNA"/>
</dbReference>
<evidence type="ECO:0000256" key="2">
    <source>
        <dbReference type="ARBA" id="ARBA00010488"/>
    </source>
</evidence>
<dbReference type="Gene3D" id="3.40.50.12580">
    <property type="match status" value="1"/>
</dbReference>
<evidence type="ECO:0000256" key="1">
    <source>
        <dbReference type="ARBA" id="ARBA00004202"/>
    </source>
</evidence>